<dbReference type="GO" id="GO:0046872">
    <property type="term" value="F:metal ion binding"/>
    <property type="evidence" value="ECO:0007669"/>
    <property type="project" value="UniProtKB-KW"/>
</dbReference>
<accession>E0TIX6</accession>
<sequence>MNFKFIKNIKKFINNIILKKILLISSLSVEDILISSIFFKKNTFIKIYIFNTGKIYKETLNLLNIIKKKYNFLIINFFYNKKKFKNFINKKELKYFYKKNNIRKKCCYTKKVLSLNKILNFKYNYITGQRKYNYFKREKINIIEIDIINNVLKFNPLFLLSFKKILRYIKKKKILFNILYKKNFISIGCYTCTRISKYYENTRTSRWWWENSFIKECGLNNS</sequence>
<dbReference type="PANTHER" id="PTHR46482">
    <property type="entry name" value="5'-ADENYLYLSULFATE REDUCTASE 3, CHLOROPLASTIC"/>
    <property type="match status" value="1"/>
</dbReference>
<dbReference type="EMBL" id="CP002161">
    <property type="protein sequence ID" value="ADM89753.1"/>
    <property type="molecule type" value="Genomic_DNA"/>
</dbReference>
<dbReference type="Gene3D" id="3.40.50.620">
    <property type="entry name" value="HUPs"/>
    <property type="match status" value="1"/>
</dbReference>
<evidence type="ECO:0000256" key="6">
    <source>
        <dbReference type="ARBA" id="ARBA00023014"/>
    </source>
</evidence>
<organism evidence="8 9">
    <name type="scientific">Zinderia insecticola (strain CARI)</name>
    <dbReference type="NCBI Taxonomy" id="871271"/>
    <lineage>
        <taxon>Bacteria</taxon>
        <taxon>Pseudomonadati</taxon>
        <taxon>Pseudomonadota</taxon>
        <taxon>Betaproteobacteria</taxon>
        <taxon>Burkholderiales</taxon>
        <taxon>Oxalobacteraceae</taxon>
        <taxon>Candidatus Zinderia</taxon>
    </lineage>
</organism>
<dbReference type="GO" id="GO:0019379">
    <property type="term" value="P:sulfate assimilation, phosphoadenylyl sulfate reduction by phosphoadenylyl-sulfate reductase (thioredoxin)"/>
    <property type="evidence" value="ECO:0007669"/>
    <property type="project" value="InterPro"/>
</dbReference>
<dbReference type="HOGENOM" id="CLU_044089_1_0_4"/>
<reference key="2">
    <citation type="submission" date="2010-08" db="EMBL/GenBank/DDBJ databases">
        <title>Functional convergence in reduced genomes of bacterial symbionts spanning 200 million years of evolution.</title>
        <authorList>
            <person name="McCutcheon J.P."/>
            <person name="Moran N.A."/>
        </authorList>
    </citation>
    <scope>NUCLEOTIDE SEQUENCE</scope>
    <source>
        <strain>CARI</strain>
    </source>
</reference>
<dbReference type="InterPro" id="IPR002500">
    <property type="entry name" value="PAPS_reduct_dom"/>
</dbReference>
<evidence type="ECO:0000256" key="1">
    <source>
        <dbReference type="ARBA" id="ARBA00001966"/>
    </source>
</evidence>
<evidence type="ECO:0000259" key="7">
    <source>
        <dbReference type="Pfam" id="PF01507"/>
    </source>
</evidence>
<dbReference type="STRING" id="871271.ZICARI_144"/>
<evidence type="ECO:0000256" key="4">
    <source>
        <dbReference type="ARBA" id="ARBA00023002"/>
    </source>
</evidence>
<name>E0TIX6_ZINIC</name>
<evidence type="ECO:0000313" key="8">
    <source>
        <dbReference type="EMBL" id="ADM89753.1"/>
    </source>
</evidence>
<protein>
    <submittedName>
        <fullName evidence="8">Putative phosphoadenylylsulfate reductase</fullName>
    </submittedName>
</protein>
<dbReference type="InterPro" id="IPR004511">
    <property type="entry name" value="PAPS/APS_Rdtase"/>
</dbReference>
<comment type="cofactor">
    <cofactor evidence="1">
        <name>[4Fe-4S] cluster</name>
        <dbReference type="ChEBI" id="CHEBI:49883"/>
    </cofactor>
</comment>
<keyword evidence="9" id="KW-1185">Reference proteome</keyword>
<dbReference type="Proteomes" id="UP000001303">
    <property type="component" value="Chromosome"/>
</dbReference>
<dbReference type="AlphaFoldDB" id="E0TIX6"/>
<proteinExistence type="inferred from homology"/>
<gene>
    <name evidence="8" type="primary">cysH</name>
    <name evidence="8" type="ordered locus">ZICARI_144</name>
</gene>
<evidence type="ECO:0000313" key="9">
    <source>
        <dbReference type="Proteomes" id="UP000001303"/>
    </source>
</evidence>
<dbReference type="SUPFAM" id="SSF52402">
    <property type="entry name" value="Adenine nucleotide alpha hydrolases-like"/>
    <property type="match status" value="1"/>
</dbReference>
<dbReference type="InterPro" id="IPR014729">
    <property type="entry name" value="Rossmann-like_a/b/a_fold"/>
</dbReference>
<evidence type="ECO:0000256" key="5">
    <source>
        <dbReference type="ARBA" id="ARBA00023004"/>
    </source>
</evidence>
<dbReference type="GO" id="GO:0004604">
    <property type="term" value="F:phosphoadenylyl-sulfate reductase (thioredoxin) activity"/>
    <property type="evidence" value="ECO:0007669"/>
    <property type="project" value="InterPro"/>
</dbReference>
<evidence type="ECO:0000256" key="2">
    <source>
        <dbReference type="ARBA" id="ARBA00009732"/>
    </source>
</evidence>
<keyword evidence="3" id="KW-0479">Metal-binding</keyword>
<feature type="domain" description="Phosphoadenosine phosphosulphate reductase" evidence="7">
    <location>
        <begin position="34"/>
        <end position="194"/>
    </location>
</feature>
<reference evidence="8 9" key="1">
    <citation type="journal article" date="2010" name="Genome Biol. Evol.">
        <title>Functional convergence in reduced genomes of bacterial symbionts spanning 200 My of evolution.</title>
        <authorList>
            <person name="McCutcheon J.P."/>
            <person name="Moran N.A."/>
        </authorList>
    </citation>
    <scope>NUCLEOTIDE SEQUENCE [LARGE SCALE GENOMIC DNA]</scope>
    <source>
        <strain evidence="8 9">CARI</strain>
    </source>
</reference>
<dbReference type="PIRSF" id="PIRSF000857">
    <property type="entry name" value="PAPS_reductase"/>
    <property type="match status" value="1"/>
</dbReference>
<keyword evidence="4" id="KW-0560">Oxidoreductase</keyword>
<comment type="similarity">
    <text evidence="2">Belongs to the PAPS reductase family. CysH subfamily.</text>
</comment>
<dbReference type="GO" id="GO:0051536">
    <property type="term" value="F:iron-sulfur cluster binding"/>
    <property type="evidence" value="ECO:0007669"/>
    <property type="project" value="UniProtKB-KW"/>
</dbReference>
<dbReference type="Pfam" id="PF01507">
    <property type="entry name" value="PAPS_reduct"/>
    <property type="match status" value="1"/>
</dbReference>
<dbReference type="KEGG" id="zin:ZICARI_144"/>
<keyword evidence="6" id="KW-0411">Iron-sulfur</keyword>
<keyword evidence="5" id="KW-0408">Iron</keyword>
<dbReference type="PANTHER" id="PTHR46482:SF9">
    <property type="entry name" value="5'-ADENYLYLSULFATE REDUCTASE 1, CHLOROPLASTIC"/>
    <property type="match status" value="1"/>
</dbReference>
<evidence type="ECO:0000256" key="3">
    <source>
        <dbReference type="ARBA" id="ARBA00022723"/>
    </source>
</evidence>